<proteinExistence type="inferred from homology"/>
<dbReference type="InterPro" id="IPR036390">
    <property type="entry name" value="WH_DNA-bd_sf"/>
</dbReference>
<dbReference type="Gene3D" id="3.40.190.10">
    <property type="entry name" value="Periplasmic binding protein-like II"/>
    <property type="match status" value="2"/>
</dbReference>
<feature type="domain" description="HTH lysR-type" evidence="5">
    <location>
        <begin position="14"/>
        <end position="70"/>
    </location>
</feature>
<dbReference type="InterPro" id="IPR005119">
    <property type="entry name" value="LysR_subst-bd"/>
</dbReference>
<dbReference type="KEGG" id="aaeo:BJI67_03485"/>
<keyword evidence="4" id="KW-0804">Transcription</keyword>
<organism evidence="6 7">
    <name type="scientific">Acidihalobacter aeolianus</name>
    <dbReference type="NCBI Taxonomy" id="2792603"/>
    <lineage>
        <taxon>Bacteria</taxon>
        <taxon>Pseudomonadati</taxon>
        <taxon>Pseudomonadota</taxon>
        <taxon>Gammaproteobacteria</taxon>
        <taxon>Chromatiales</taxon>
        <taxon>Ectothiorhodospiraceae</taxon>
        <taxon>Acidihalobacter</taxon>
    </lineage>
</organism>
<keyword evidence="7" id="KW-1185">Reference proteome</keyword>
<dbReference type="NCBIfam" id="NF008352">
    <property type="entry name" value="PRK11139.1"/>
    <property type="match status" value="1"/>
</dbReference>
<dbReference type="InterPro" id="IPR000847">
    <property type="entry name" value="LysR_HTH_N"/>
</dbReference>
<evidence type="ECO:0000313" key="7">
    <source>
        <dbReference type="Proteomes" id="UP000095342"/>
    </source>
</evidence>
<dbReference type="Pfam" id="PF00126">
    <property type="entry name" value="HTH_1"/>
    <property type="match status" value="1"/>
</dbReference>
<reference evidence="6 7" key="1">
    <citation type="submission" date="2016-09" db="EMBL/GenBank/DDBJ databases">
        <title>Acidihalobacter prosperus V6 (DSM14174).</title>
        <authorList>
            <person name="Khaleque H.N."/>
            <person name="Ramsay J.P."/>
            <person name="Murphy R.J.T."/>
            <person name="Kaksonen A.H."/>
            <person name="Boxall N.J."/>
            <person name="Watkin E.L.J."/>
        </authorList>
    </citation>
    <scope>NUCLEOTIDE SEQUENCE [LARGE SCALE GENOMIC DNA]</scope>
    <source>
        <strain evidence="6 7">V6</strain>
    </source>
</reference>
<evidence type="ECO:0000256" key="1">
    <source>
        <dbReference type="ARBA" id="ARBA00009437"/>
    </source>
</evidence>
<evidence type="ECO:0000313" key="6">
    <source>
        <dbReference type="EMBL" id="AOV16258.1"/>
    </source>
</evidence>
<accession>A0A1D8K5M5</accession>
<dbReference type="CDD" id="cd08432">
    <property type="entry name" value="PBP2_GcdR_TrpI_HvrB_AmpR_like"/>
    <property type="match status" value="1"/>
</dbReference>
<evidence type="ECO:0000256" key="4">
    <source>
        <dbReference type="ARBA" id="ARBA00023163"/>
    </source>
</evidence>
<dbReference type="Pfam" id="PF03466">
    <property type="entry name" value="LysR_substrate"/>
    <property type="match status" value="1"/>
</dbReference>
<dbReference type="PANTHER" id="PTHR30537:SF74">
    <property type="entry name" value="HTH-TYPE TRANSCRIPTIONAL REGULATOR TRPI"/>
    <property type="match status" value="1"/>
</dbReference>
<dbReference type="AlphaFoldDB" id="A0A1D8K5M5"/>
<sequence>MSEFKENLKTRRLPPLTAVRALEAAIRLRSFTRAAEELHVTPAAVSQQIRQLEELLGVALFRRGRELEPSEAALAAQPLLSEGFERLAEGIARLRGDDAGGPLVVSCPPTFAARWLVPRLDDFQARYPEIELRLLPTRRSVNFRVEDVDAAVRFGAGPFAGLHAERLMPESIVPVASPGLAAGLRAPRDLLRTTLLQDDQQGVEVGMPDWETWLASLGVDVEGPLRTRYVGDLNLSIQAAVSGIGVALSWHSLVADELKAGRLVHLFDGAVPSNHVYHFVAPLSRLGLPKVAAFRAWLREQAGGESPS</sequence>
<dbReference type="PROSITE" id="PS50931">
    <property type="entry name" value="HTH_LYSR"/>
    <property type="match status" value="1"/>
</dbReference>
<evidence type="ECO:0000259" key="5">
    <source>
        <dbReference type="PROSITE" id="PS50931"/>
    </source>
</evidence>
<name>A0A1D8K5M5_9GAMM</name>
<dbReference type="InterPro" id="IPR058163">
    <property type="entry name" value="LysR-type_TF_proteobact-type"/>
</dbReference>
<dbReference type="GO" id="GO:0006351">
    <property type="term" value="P:DNA-templated transcription"/>
    <property type="evidence" value="ECO:0007669"/>
    <property type="project" value="TreeGrafter"/>
</dbReference>
<gene>
    <name evidence="6" type="ORF">BJI67_03485</name>
</gene>
<dbReference type="Gene3D" id="1.10.10.10">
    <property type="entry name" value="Winged helix-like DNA-binding domain superfamily/Winged helix DNA-binding domain"/>
    <property type="match status" value="1"/>
</dbReference>
<dbReference type="SUPFAM" id="SSF46785">
    <property type="entry name" value="Winged helix' DNA-binding domain"/>
    <property type="match status" value="1"/>
</dbReference>
<dbReference type="SUPFAM" id="SSF53850">
    <property type="entry name" value="Periplasmic binding protein-like II"/>
    <property type="match status" value="1"/>
</dbReference>
<comment type="similarity">
    <text evidence="1">Belongs to the LysR transcriptional regulatory family.</text>
</comment>
<dbReference type="PANTHER" id="PTHR30537">
    <property type="entry name" value="HTH-TYPE TRANSCRIPTIONAL REGULATOR"/>
    <property type="match status" value="1"/>
</dbReference>
<dbReference type="RefSeq" id="WP_070071852.1">
    <property type="nucleotide sequence ID" value="NZ_CP017448.1"/>
</dbReference>
<keyword evidence="2" id="KW-0805">Transcription regulation</keyword>
<protein>
    <recommendedName>
        <fullName evidence="5">HTH lysR-type domain-containing protein</fullName>
    </recommendedName>
</protein>
<dbReference type="EMBL" id="CP017448">
    <property type="protein sequence ID" value="AOV16258.1"/>
    <property type="molecule type" value="Genomic_DNA"/>
</dbReference>
<dbReference type="PRINTS" id="PR00039">
    <property type="entry name" value="HTHLYSR"/>
</dbReference>
<dbReference type="Proteomes" id="UP000095342">
    <property type="component" value="Chromosome"/>
</dbReference>
<dbReference type="GO" id="GO:0003700">
    <property type="term" value="F:DNA-binding transcription factor activity"/>
    <property type="evidence" value="ECO:0007669"/>
    <property type="project" value="InterPro"/>
</dbReference>
<evidence type="ECO:0000256" key="3">
    <source>
        <dbReference type="ARBA" id="ARBA00023125"/>
    </source>
</evidence>
<dbReference type="InterPro" id="IPR036388">
    <property type="entry name" value="WH-like_DNA-bd_sf"/>
</dbReference>
<evidence type="ECO:0000256" key="2">
    <source>
        <dbReference type="ARBA" id="ARBA00023015"/>
    </source>
</evidence>
<dbReference type="GO" id="GO:0043565">
    <property type="term" value="F:sequence-specific DNA binding"/>
    <property type="evidence" value="ECO:0007669"/>
    <property type="project" value="TreeGrafter"/>
</dbReference>
<keyword evidence="3" id="KW-0238">DNA-binding</keyword>